<dbReference type="GO" id="GO:0000981">
    <property type="term" value="F:DNA-binding transcription factor activity, RNA polymerase II-specific"/>
    <property type="evidence" value="ECO:0007669"/>
    <property type="project" value="TreeGrafter"/>
</dbReference>
<dbReference type="Gene3D" id="6.10.140.2220">
    <property type="match status" value="1"/>
</dbReference>
<dbReference type="AlphaFoldDB" id="A0AAN9UJV2"/>
<evidence type="ECO:0000256" key="3">
    <source>
        <dbReference type="ARBA" id="ARBA00022833"/>
    </source>
</evidence>
<dbReference type="Pfam" id="PF01753">
    <property type="entry name" value="zf-MYND"/>
    <property type="match status" value="1"/>
</dbReference>
<name>A0AAN9UJV2_9PEZI</name>
<dbReference type="GO" id="GO:0008270">
    <property type="term" value="F:zinc ion binding"/>
    <property type="evidence" value="ECO:0007669"/>
    <property type="project" value="UniProtKB-KW"/>
</dbReference>
<proteinExistence type="predicted"/>
<evidence type="ECO:0000256" key="1">
    <source>
        <dbReference type="ARBA" id="ARBA00022723"/>
    </source>
</evidence>
<evidence type="ECO:0000259" key="5">
    <source>
        <dbReference type="PROSITE" id="PS50865"/>
    </source>
</evidence>
<dbReference type="Proteomes" id="UP001320245">
    <property type="component" value="Unassembled WGS sequence"/>
</dbReference>
<dbReference type="EMBL" id="JAJSPL020000003">
    <property type="protein sequence ID" value="KAK7748152.1"/>
    <property type="molecule type" value="Genomic_DNA"/>
</dbReference>
<evidence type="ECO:0000256" key="2">
    <source>
        <dbReference type="ARBA" id="ARBA00022771"/>
    </source>
</evidence>
<comment type="caution">
    <text evidence="6">The sequence shown here is derived from an EMBL/GenBank/DDBJ whole genome shotgun (WGS) entry which is preliminary data.</text>
</comment>
<accession>A0AAN9UJV2</accession>
<dbReference type="PROSITE" id="PS01360">
    <property type="entry name" value="ZF_MYND_1"/>
    <property type="match status" value="1"/>
</dbReference>
<dbReference type="PANTHER" id="PTHR10237">
    <property type="entry name" value="DEFORMED EPIDERMAL AUTOREGULATORY FACTOR 1 HOMOLOG SUPPRESSIN"/>
    <property type="match status" value="1"/>
</dbReference>
<dbReference type="SUPFAM" id="SSF144232">
    <property type="entry name" value="HIT/MYND zinc finger-like"/>
    <property type="match status" value="1"/>
</dbReference>
<protein>
    <recommendedName>
        <fullName evidence="5">MYND-type domain-containing protein</fullName>
    </recommendedName>
</protein>
<dbReference type="PANTHER" id="PTHR10237:SF15">
    <property type="entry name" value="LD37257P"/>
    <property type="match status" value="1"/>
</dbReference>
<evidence type="ECO:0000313" key="7">
    <source>
        <dbReference type="Proteomes" id="UP001320245"/>
    </source>
</evidence>
<feature type="domain" description="MYND-type" evidence="5">
    <location>
        <begin position="1050"/>
        <end position="1092"/>
    </location>
</feature>
<dbReference type="GO" id="GO:0005634">
    <property type="term" value="C:nucleus"/>
    <property type="evidence" value="ECO:0007669"/>
    <property type="project" value="TreeGrafter"/>
</dbReference>
<keyword evidence="3" id="KW-0862">Zinc</keyword>
<keyword evidence="2 4" id="KW-0863">Zinc-finger</keyword>
<keyword evidence="7" id="KW-1185">Reference proteome</keyword>
<dbReference type="InterPro" id="IPR002893">
    <property type="entry name" value="Znf_MYND"/>
</dbReference>
<dbReference type="PROSITE" id="PS50865">
    <property type="entry name" value="ZF_MYND_2"/>
    <property type="match status" value="1"/>
</dbReference>
<keyword evidence="1" id="KW-0479">Metal-binding</keyword>
<evidence type="ECO:0000313" key="6">
    <source>
        <dbReference type="EMBL" id="KAK7748152.1"/>
    </source>
</evidence>
<organism evidence="6 7">
    <name type="scientific">Cytospora paraplurivora</name>
    <dbReference type="NCBI Taxonomy" id="2898453"/>
    <lineage>
        <taxon>Eukaryota</taxon>
        <taxon>Fungi</taxon>
        <taxon>Dikarya</taxon>
        <taxon>Ascomycota</taxon>
        <taxon>Pezizomycotina</taxon>
        <taxon>Sordariomycetes</taxon>
        <taxon>Sordariomycetidae</taxon>
        <taxon>Diaporthales</taxon>
        <taxon>Cytosporaceae</taxon>
        <taxon>Cytospora</taxon>
    </lineage>
</organism>
<gene>
    <name evidence="6" type="ORF">SLS53_001407</name>
</gene>
<sequence>MTCCDVEDAIIAISRISISCPLRKSEYSARFRFVNSSTLASVRHMWAKYAEASAKVDNTQYRADFQAALSHTKDYKTAQFSQYGTESLVYGGARAAAPLGMQAVRAADLSTALDAWWEKGTTGPVTDDTNIPNPLFAVTLSENSVLAYGSDPILSYHLATAAAHLAELSPLRFTNVGKVHGSQRVVEAARKQFAEWATAFRDLSLGDLVLRFVVADCLSFSQTLQYNIATGKTCGNFYRRQLSMEGLDLDPVDYDHLGALNILVSASPLLKDAPWATLYTETMEKGTDGERQKFEELLCGPTRTVSTLLGISPVEYWTNATAASTVDEYMLALTAIQTSSQEPGIQWRFAWKFDQHLSNSTDQVRLKVNEDALATLVHKVYQGMFASEDIMSLLSISREQISVLRKQAYPKYHRGSFVAFVKRLLQTVDAPIEPTCRAVLKKINEDSTRVFGSDFAQSLSLDMSSQGLYTEPWLISEIKSGPKAPLFSTWSEIPESVAITISVPHSNWDKVAKVALQDKVGFAIEGNVRGFQGDVPMWQNAFGDVQVTFGSVITQGTQGNEEFSLAVAEDKRYWRGDSHMVATFRVPTAALQVDPEHTKVSLCLQNSSQNVAVLNRRLNLGQPMTIMETTLEDKVHVYVTKNLAGQDTLPLYNSLERGSMPGSKAADNSSFFKVDLDSSGVITTITGHLSILSVKGKQLLTDKVIVEARKVSPFAFEIVFGKREAIYSLHFPVPVVDDGSKTRVARTSSYVEIMAPLADPAVSSTLDDFIFPATLFKATVASRNVPAIPVTLNVPHVNLDSLPIIDVSDKQRLAFLTTLASWTFSLRERKLRDLADTSGLAASARLNFKESLFTMFMLSSGLQGGQTGLFAIYHPERGGIHMLIFISSLRLDGANARVVLDGAVIPFTVDIIKGGKLDSFLLVLRTLECCTITVNDEELVLWKKILPSLVERCRTWTHRPECEYTQPDAAIPLSTEPGEQVLCSCGAGKLPEDFINLPEWDTAAEFSTRLAISPTYAVSFVEEVINPDMAKGLSGADSTANVLGDQIPRCRNCGSTEAKGRAQLRKCMRCLNVRYCSVECQKNDWKKHRMECKEAEKPWRTSDGSV</sequence>
<reference evidence="6 7" key="1">
    <citation type="journal article" date="2023" name="PLoS ONE">
        <title>Cytospora paraplurivora sp. nov. isolated from orchards with fruit tree decline syndrome in Ontario, Canada.</title>
        <authorList>
            <person name="Ilyukhin E."/>
            <person name="Nguyen H.D.T."/>
            <person name="Castle A.J."/>
            <person name="Ellouze W."/>
        </authorList>
    </citation>
    <scope>NUCLEOTIDE SEQUENCE [LARGE SCALE GENOMIC DNA]</scope>
    <source>
        <strain evidence="6 7">FDS-564</strain>
    </source>
</reference>
<dbReference type="InterPro" id="IPR024119">
    <property type="entry name" value="TF_DEAF-1"/>
</dbReference>
<evidence type="ECO:0000256" key="4">
    <source>
        <dbReference type="PROSITE-ProRule" id="PRU00134"/>
    </source>
</evidence>